<name>A0A8J2BGA3_9BACT</name>
<dbReference type="Proteomes" id="UP000663859">
    <property type="component" value="Unassembled WGS sequence"/>
</dbReference>
<organism evidence="1 2">
    <name type="scientific">Candidatus Methylacidithermus pantelleriae</name>
    <dbReference type="NCBI Taxonomy" id="2744239"/>
    <lineage>
        <taxon>Bacteria</taxon>
        <taxon>Pseudomonadati</taxon>
        <taxon>Verrucomicrobiota</taxon>
        <taxon>Methylacidiphilae</taxon>
        <taxon>Methylacidiphilales</taxon>
        <taxon>Methylacidiphilaceae</taxon>
        <taxon>Candidatus Methylacidithermus</taxon>
    </lineage>
</organism>
<reference evidence="1" key="1">
    <citation type="submission" date="2021-02" db="EMBL/GenBank/DDBJ databases">
        <authorList>
            <person name="Cremers G."/>
            <person name="Picone N."/>
        </authorList>
    </citation>
    <scope>NUCLEOTIDE SEQUENCE</scope>
    <source>
        <strain evidence="1">PQ17</strain>
    </source>
</reference>
<accession>A0A8J2BGA3</accession>
<sequence>MWVSFSPDRLGTDLHPSARMALLVSWIDMAHKPSLLAPILPELWFGARARAGRKTPLEGKGAIPPIGKRIGAEDLPRTHGNKRLLSHFGTDHRTGYSRLLVGRFDKEGEKPVSVAKDRLGLSGAAAMGGCAAGVCPGAGQREAAGKRREFDGLALDTQGSLVEGHAGVLEADSRDERGLD</sequence>
<dbReference type="AlphaFoldDB" id="A0A8J2BGA3"/>
<keyword evidence="2" id="KW-1185">Reference proteome</keyword>
<gene>
    <name evidence="1" type="ORF">MPNT_10431</name>
</gene>
<protein>
    <submittedName>
        <fullName evidence="1">Uncharacterized protein</fullName>
    </submittedName>
</protein>
<comment type="caution">
    <text evidence="1">The sequence shown here is derived from an EMBL/GenBank/DDBJ whole genome shotgun (WGS) entry which is preliminary data.</text>
</comment>
<dbReference type="EMBL" id="CAJNOB010000001">
    <property type="protein sequence ID" value="CAF0689915.1"/>
    <property type="molecule type" value="Genomic_DNA"/>
</dbReference>
<evidence type="ECO:0000313" key="1">
    <source>
        <dbReference type="EMBL" id="CAF0689915.1"/>
    </source>
</evidence>
<proteinExistence type="predicted"/>
<evidence type="ECO:0000313" key="2">
    <source>
        <dbReference type="Proteomes" id="UP000663859"/>
    </source>
</evidence>